<dbReference type="Pfam" id="PF06985">
    <property type="entry name" value="HET"/>
    <property type="match status" value="1"/>
</dbReference>
<comment type="caution">
    <text evidence="2">The sequence shown here is derived from an EMBL/GenBank/DDBJ whole genome shotgun (WGS) entry which is preliminary data.</text>
</comment>
<dbReference type="InterPro" id="IPR010730">
    <property type="entry name" value="HET"/>
</dbReference>
<sequence length="749" mass="85018">MSQEESWSLERAVANWDIKDATPDKPTGPVCAVCQGFGEEGHPRGWINSGKPGSLSPGYVYLHYPNFVVLSESARNGCRVCTILLNKLRKEYFSETVRANDKYKASKWDKAWAEAEELERTRDGPFDLALDTDEVACFLENAPDVFKDLRAALEGSDRIVLSTITKDPRRPREPEGEWTEIRDAITLRAIPEFKHDWYIQVELRSHNEPADPLVVGDLYGPAHDLLSYPHIALVRRWMETCATEHHRCRAHLGPAQRLPTRILDMSSKPDTGDITGVRLVETHNSVGTYACLSYCWGPTPQTSKTITTNLAQYLDCIPLEDLPSTILDSLKFLCKLGFRYVWVDALCIIQDDNEDWLREASKMAEVYSSASLTLATHVCEDNTESFLQKRESMAQAEALSKSAAALPFADKTTGEERVLHLWDRLPGDVRGFLDSWVLTTGERSSSWLERAWTFQEWWMSPRVLHVRQMTMWDCFEGRGDEMEHRFLTENHLGRAPRRLVREVAWCNIVQDFSSRHITNSNDRLPALAGMAEHFAKASGYQYLAGLWLEELPTSLLWRKYDDYLTAPSAYRAPSWSWASLEGAVFYTWPGDEQKGTKVSVISAHCEYYPPGTTSTVTGGWLDIEGPMCLVTGRDTLDDCDCVRLCTNGNPLDGDKWWWAALDLEDTCSSEDVARSEIYLLKVVQEEDSDDDDDDSPGSELLILQKTEQSGDRDTFRRLGVADSVSPGHASKWLTANWREQWETRSIRLV</sequence>
<dbReference type="Proteomes" id="UP001320245">
    <property type="component" value="Unassembled WGS sequence"/>
</dbReference>
<protein>
    <recommendedName>
        <fullName evidence="1">Heterokaryon incompatibility domain-containing protein</fullName>
    </recommendedName>
</protein>
<dbReference type="AlphaFoldDB" id="A0AAN9YGK2"/>
<reference evidence="2 3" key="1">
    <citation type="journal article" date="2023" name="PLoS ONE">
        <title>Cytospora paraplurivora sp. nov. isolated from orchards with fruit tree decline syndrome in Ontario, Canada.</title>
        <authorList>
            <person name="Ilyukhin E."/>
            <person name="Nguyen H.D.T."/>
            <person name="Castle A.J."/>
            <person name="Ellouze W."/>
        </authorList>
    </citation>
    <scope>NUCLEOTIDE SEQUENCE [LARGE SCALE GENOMIC DNA]</scope>
    <source>
        <strain evidence="2 3">FDS-564</strain>
    </source>
</reference>
<name>A0AAN9YGK2_9PEZI</name>
<dbReference type="EMBL" id="JAJSPL020000014">
    <property type="protein sequence ID" value="KAK7743211.1"/>
    <property type="molecule type" value="Genomic_DNA"/>
</dbReference>
<evidence type="ECO:0000259" key="1">
    <source>
        <dbReference type="Pfam" id="PF06985"/>
    </source>
</evidence>
<proteinExistence type="predicted"/>
<dbReference type="PANTHER" id="PTHR33112:SF16">
    <property type="entry name" value="HETEROKARYON INCOMPATIBILITY DOMAIN-CONTAINING PROTEIN"/>
    <property type="match status" value="1"/>
</dbReference>
<feature type="domain" description="Heterokaryon incompatibility" evidence="1">
    <location>
        <begin position="289"/>
        <end position="456"/>
    </location>
</feature>
<keyword evidence="3" id="KW-1185">Reference proteome</keyword>
<evidence type="ECO:0000313" key="2">
    <source>
        <dbReference type="EMBL" id="KAK7743211.1"/>
    </source>
</evidence>
<organism evidence="2 3">
    <name type="scientific">Cytospora paraplurivora</name>
    <dbReference type="NCBI Taxonomy" id="2898453"/>
    <lineage>
        <taxon>Eukaryota</taxon>
        <taxon>Fungi</taxon>
        <taxon>Dikarya</taxon>
        <taxon>Ascomycota</taxon>
        <taxon>Pezizomycotina</taxon>
        <taxon>Sordariomycetes</taxon>
        <taxon>Sordariomycetidae</taxon>
        <taxon>Diaporthales</taxon>
        <taxon>Cytosporaceae</taxon>
        <taxon>Cytospora</taxon>
    </lineage>
</organism>
<evidence type="ECO:0000313" key="3">
    <source>
        <dbReference type="Proteomes" id="UP001320245"/>
    </source>
</evidence>
<dbReference type="PANTHER" id="PTHR33112">
    <property type="entry name" value="DOMAIN PROTEIN, PUTATIVE-RELATED"/>
    <property type="match status" value="1"/>
</dbReference>
<accession>A0AAN9YGK2</accession>
<gene>
    <name evidence="2" type="ORF">SLS53_004296</name>
</gene>